<evidence type="ECO:0000313" key="2">
    <source>
        <dbReference type="EMBL" id="SNS90948.1"/>
    </source>
</evidence>
<keyword evidence="3" id="KW-1185">Reference proteome</keyword>
<reference evidence="2 3" key="1">
    <citation type="submission" date="2017-06" db="EMBL/GenBank/DDBJ databases">
        <authorList>
            <person name="Kim H.J."/>
            <person name="Triplett B.A."/>
        </authorList>
    </citation>
    <scope>NUCLEOTIDE SEQUENCE [LARGE SCALE GENOMIC DNA]</scope>
    <source>
        <strain evidence="2 3">U15</strain>
    </source>
</reference>
<accession>A0A239ICF0</accession>
<evidence type="ECO:0000313" key="3">
    <source>
        <dbReference type="Proteomes" id="UP000198284"/>
    </source>
</evidence>
<proteinExistence type="predicted"/>
<dbReference type="RefSeq" id="WP_176442478.1">
    <property type="nucleotide sequence ID" value="NZ_FZOT01000009.1"/>
</dbReference>
<organism evidence="2 3">
    <name type="scientific">Noviherbaspirillum humi</name>
    <dbReference type="NCBI Taxonomy" id="1688639"/>
    <lineage>
        <taxon>Bacteria</taxon>
        <taxon>Pseudomonadati</taxon>
        <taxon>Pseudomonadota</taxon>
        <taxon>Betaproteobacteria</taxon>
        <taxon>Burkholderiales</taxon>
        <taxon>Oxalobacteraceae</taxon>
        <taxon>Noviherbaspirillum</taxon>
    </lineage>
</organism>
<protein>
    <submittedName>
        <fullName evidence="2">Uncharacterized protein</fullName>
    </submittedName>
</protein>
<dbReference type="EMBL" id="FZOT01000009">
    <property type="protein sequence ID" value="SNS90948.1"/>
    <property type="molecule type" value="Genomic_DNA"/>
</dbReference>
<name>A0A239ICF0_9BURK</name>
<dbReference type="AlphaFoldDB" id="A0A239ICF0"/>
<sequence>MEIRTEMALEPAGPAGNAAQPDTPVMYLLIPGHDKGGAALPLSAQELEQFVEWPTWQ</sequence>
<dbReference type="Proteomes" id="UP000198284">
    <property type="component" value="Unassembled WGS sequence"/>
</dbReference>
<evidence type="ECO:0000256" key="1">
    <source>
        <dbReference type="SAM" id="MobiDB-lite"/>
    </source>
</evidence>
<gene>
    <name evidence="2" type="ORF">SAMN06265795_10935</name>
</gene>
<feature type="region of interest" description="Disordered" evidence="1">
    <location>
        <begin position="1"/>
        <end position="21"/>
    </location>
</feature>